<proteinExistence type="predicted"/>
<feature type="compositionally biased region" description="Gly residues" evidence="1">
    <location>
        <begin position="104"/>
        <end position="114"/>
    </location>
</feature>
<dbReference type="VEuPathDB" id="FungiDB:TRIREDRAFT_111527"/>
<evidence type="ECO:0000313" key="2">
    <source>
        <dbReference type="EMBL" id="EGR45055.1"/>
    </source>
</evidence>
<feature type="compositionally biased region" description="Low complexity" evidence="1">
    <location>
        <begin position="122"/>
        <end position="131"/>
    </location>
</feature>
<sequence length="179" mass="18619">MPVKYIFTESAPSQTNYFRSGRGGAGNTFRTSALLPSTATSTATTTTTTSSSSAQQPRHLPNQRFFSGIGGAGNVHQADELQSALLNSLETSPPLGNPERGHVGRGGAGNVYGGGRRKTSDAGSSVSSAGSVASSVSEKARAWASRVGGRGRSKEVVMDYDNHDYIPPSLVHGLFILGF</sequence>
<reference evidence="2 3" key="1">
    <citation type="journal article" date="2008" name="Nat. Biotechnol.">
        <title>Genome sequencing and analysis of the biomass-degrading fungus Trichoderma reesei (syn. Hypocrea jecorina).</title>
        <authorList>
            <person name="Martinez D."/>
            <person name="Berka R.M."/>
            <person name="Henrissat B."/>
            <person name="Saloheimo M."/>
            <person name="Arvas M."/>
            <person name="Baker S.E."/>
            <person name="Chapman J."/>
            <person name="Chertkov O."/>
            <person name="Coutinho P.M."/>
            <person name="Cullen D."/>
            <person name="Danchin E.G."/>
            <person name="Grigoriev I.V."/>
            <person name="Harris P."/>
            <person name="Jackson M."/>
            <person name="Kubicek C.P."/>
            <person name="Han C.S."/>
            <person name="Ho I."/>
            <person name="Larrondo L.F."/>
            <person name="de Leon A.L."/>
            <person name="Magnuson J.K."/>
            <person name="Merino S."/>
            <person name="Misra M."/>
            <person name="Nelson B."/>
            <person name="Putnam N."/>
            <person name="Robbertse B."/>
            <person name="Salamov A.A."/>
            <person name="Schmoll M."/>
            <person name="Terry A."/>
            <person name="Thayer N."/>
            <person name="Westerholm-Parvinen A."/>
            <person name="Schoch C.L."/>
            <person name="Yao J."/>
            <person name="Barabote R."/>
            <person name="Nelson M.A."/>
            <person name="Detter C."/>
            <person name="Bruce D."/>
            <person name="Kuske C.R."/>
            <person name="Xie G."/>
            <person name="Richardson P."/>
            <person name="Rokhsar D.S."/>
            <person name="Lucas S.M."/>
            <person name="Rubin E.M."/>
            <person name="Dunn-Coleman N."/>
            <person name="Ward M."/>
            <person name="Brettin T.S."/>
        </authorList>
    </citation>
    <scope>NUCLEOTIDE SEQUENCE [LARGE SCALE GENOMIC DNA]</scope>
    <source>
        <strain evidence="2 3">QM6a</strain>
    </source>
</reference>
<gene>
    <name evidence="2" type="ORF">TRIREDRAFT_111527</name>
</gene>
<dbReference type="RefSeq" id="XP_006968967.1">
    <property type="nucleotide sequence ID" value="XM_006968905.1"/>
</dbReference>
<dbReference type="GeneID" id="18482352"/>
<feature type="region of interest" description="Disordered" evidence="1">
    <location>
        <begin position="35"/>
        <end position="61"/>
    </location>
</feature>
<evidence type="ECO:0000256" key="1">
    <source>
        <dbReference type="SAM" id="MobiDB-lite"/>
    </source>
</evidence>
<dbReference type="PANTHER" id="PTHR34693:SF2">
    <property type="entry name" value="DUF3602 DOMAIN-CONTAINING PROTEIN"/>
    <property type="match status" value="1"/>
</dbReference>
<dbReference type="Pfam" id="PF12223">
    <property type="entry name" value="DUF3602"/>
    <property type="match status" value="1"/>
</dbReference>
<organism evidence="3">
    <name type="scientific">Hypocrea jecorina (strain QM6a)</name>
    <name type="common">Trichoderma reesei</name>
    <dbReference type="NCBI Taxonomy" id="431241"/>
    <lineage>
        <taxon>Eukaryota</taxon>
        <taxon>Fungi</taxon>
        <taxon>Dikarya</taxon>
        <taxon>Ascomycota</taxon>
        <taxon>Pezizomycotina</taxon>
        <taxon>Sordariomycetes</taxon>
        <taxon>Hypocreomycetidae</taxon>
        <taxon>Hypocreales</taxon>
        <taxon>Hypocreaceae</taxon>
        <taxon>Trichoderma</taxon>
    </lineage>
</organism>
<accession>G0RUT9</accession>
<keyword evidence="3" id="KW-1185">Reference proteome</keyword>
<dbReference type="EMBL" id="GL985082">
    <property type="protein sequence ID" value="EGR45055.1"/>
    <property type="molecule type" value="Genomic_DNA"/>
</dbReference>
<dbReference type="PANTHER" id="PTHR34693">
    <property type="entry name" value="PROTEIN PAR32"/>
    <property type="match status" value="1"/>
</dbReference>
<dbReference type="eggNOG" id="ENOG502S8NN">
    <property type="taxonomic scope" value="Eukaryota"/>
</dbReference>
<evidence type="ECO:0000313" key="3">
    <source>
        <dbReference type="Proteomes" id="UP000008984"/>
    </source>
</evidence>
<dbReference type="AlphaFoldDB" id="G0RUT9"/>
<dbReference type="Proteomes" id="UP000008984">
    <property type="component" value="Unassembled WGS sequence"/>
</dbReference>
<feature type="compositionally biased region" description="Low complexity" evidence="1">
    <location>
        <begin position="35"/>
        <end position="54"/>
    </location>
</feature>
<dbReference type="HOGENOM" id="CLU_101051_1_0_1"/>
<dbReference type="OrthoDB" id="5424462at2759"/>
<dbReference type="KEGG" id="tre:TRIREDRAFT_111527"/>
<dbReference type="InterPro" id="IPR053203">
    <property type="entry name" value="Cisplatin_resist-associated"/>
</dbReference>
<feature type="region of interest" description="Disordered" evidence="1">
    <location>
        <begin position="95"/>
        <end position="131"/>
    </location>
</feature>
<name>G0RUT9_HYPJQ</name>
<dbReference type="InterPro" id="IPR022024">
    <property type="entry name" value="DUF3602"/>
</dbReference>
<protein>
    <submittedName>
        <fullName evidence="2">Predicted protein</fullName>
    </submittedName>
</protein>